<feature type="region of interest" description="Disordered" evidence="3">
    <location>
        <begin position="202"/>
        <end position="221"/>
    </location>
</feature>
<dbReference type="InterPro" id="IPR036860">
    <property type="entry name" value="SH2_dom_sf"/>
</dbReference>
<sequence>MGPADSFSPFHTEKRTIPANTSHSGEYLTMKGKSDVQFSSELSEEEEDMYETVNSSVLEAMHSLRILPAKPLQESEYADTRCLRPSGTTSPTSENPSQPLQCSAVHTFDPEGRTVPNVRGGRMNLHGYQEPTPPPRPLKMLPKQYQPLPPEPRISSQVFHKRNTLSRDPTSPIPANVTRHPSVKESNQVPGREQVTSLRKKPEVPFQAQQHPPEASPQCTWRSKNICRSGSTLSIDNLTVKKPPPPTSYATCKNKSKHLLVEQEMQSLTKPTEKDLNKCEWYVGEYDRHKAEKILLQKNTDETFLVRDCSKKSKAEPYVLVVYYGRRVYNIKVRFLEESQQYALGTGLRGECKFNSVEEIIDYYKSVPITLIDGKDQSGNHREQCYLTHPFKSC</sequence>
<keyword evidence="1 2" id="KW-0727">SH2 domain</keyword>
<evidence type="ECO:0000256" key="2">
    <source>
        <dbReference type="PROSITE-ProRule" id="PRU00191"/>
    </source>
</evidence>
<dbReference type="GO" id="GO:0035556">
    <property type="term" value="P:intracellular signal transduction"/>
    <property type="evidence" value="ECO:0007669"/>
    <property type="project" value="Ensembl"/>
</dbReference>
<reference evidence="5 6" key="1">
    <citation type="journal article" date="2010" name="Nature">
        <title>The genome of a songbird.</title>
        <authorList>
            <person name="Warren W.C."/>
            <person name="Clayton D.F."/>
            <person name="Ellegren H."/>
            <person name="Arnold A.P."/>
            <person name="Hillier L.W."/>
            <person name="Kunstner A."/>
            <person name="Searle S."/>
            <person name="White S."/>
            <person name="Vilella A.J."/>
            <person name="Fairley S."/>
            <person name="Heger A."/>
            <person name="Kong L."/>
            <person name="Ponting C.P."/>
            <person name="Jarvis E.D."/>
            <person name="Mello C.V."/>
            <person name="Minx P."/>
            <person name="Lovell P."/>
            <person name="Velho T.A."/>
            <person name="Ferris M."/>
            <person name="Balakrishnan C.N."/>
            <person name="Sinha S."/>
            <person name="Blatti C."/>
            <person name="London S.E."/>
            <person name="Li Y."/>
            <person name="Lin Y.C."/>
            <person name="George J."/>
            <person name="Sweedler J."/>
            <person name="Southey B."/>
            <person name="Gunaratne P."/>
            <person name="Watson M."/>
            <person name="Nam K."/>
            <person name="Backstrom N."/>
            <person name="Smeds L."/>
            <person name="Nabholz B."/>
            <person name="Itoh Y."/>
            <person name="Whitney O."/>
            <person name="Pfenning A.R."/>
            <person name="Howard J."/>
            <person name="Volker M."/>
            <person name="Skinner B.M."/>
            <person name="Griffin D.K."/>
            <person name="Ye L."/>
            <person name="McLaren W.M."/>
            <person name="Flicek P."/>
            <person name="Quesada V."/>
            <person name="Velasco G."/>
            <person name="Lopez-Otin C."/>
            <person name="Puente X.S."/>
            <person name="Olender T."/>
            <person name="Lancet D."/>
            <person name="Smit A.F."/>
            <person name="Hubley R."/>
            <person name="Konkel M.K."/>
            <person name="Walker J.A."/>
            <person name="Batzer M.A."/>
            <person name="Gu W."/>
            <person name="Pollock D.D."/>
            <person name="Chen L."/>
            <person name="Cheng Z."/>
            <person name="Eichler E.E."/>
            <person name="Stapley J."/>
            <person name="Slate J."/>
            <person name="Ekblom R."/>
            <person name="Birkhead T."/>
            <person name="Burke T."/>
            <person name="Burt D."/>
            <person name="Scharff C."/>
            <person name="Adam I."/>
            <person name="Richard H."/>
            <person name="Sultan M."/>
            <person name="Soldatov A."/>
            <person name="Lehrach H."/>
            <person name="Edwards S.V."/>
            <person name="Yang S.P."/>
            <person name="Li X."/>
            <person name="Graves T."/>
            <person name="Fulton L."/>
            <person name="Nelson J."/>
            <person name="Chinwalla A."/>
            <person name="Hou S."/>
            <person name="Mardis E.R."/>
            <person name="Wilson R.K."/>
        </authorList>
    </citation>
    <scope>NUCLEOTIDE SEQUENCE [LARGE SCALE GENOMIC DNA]</scope>
</reference>
<evidence type="ECO:0000256" key="3">
    <source>
        <dbReference type="SAM" id="MobiDB-lite"/>
    </source>
</evidence>
<dbReference type="Ensembl" id="ENSTGUT00000030881.1">
    <property type="protein sequence ID" value="ENSTGUP00000029492.1"/>
    <property type="gene ID" value="ENSTGUG00000025434.1"/>
</dbReference>
<dbReference type="AlphaFoldDB" id="A0A674H3Y2"/>
<dbReference type="GO" id="GO:0043303">
    <property type="term" value="P:mast cell degranulation"/>
    <property type="evidence" value="ECO:0007669"/>
    <property type="project" value="Ensembl"/>
</dbReference>
<keyword evidence="6" id="KW-1185">Reference proteome</keyword>
<dbReference type="OrthoDB" id="9945442at2759"/>
<dbReference type="GO" id="GO:0032815">
    <property type="term" value="P:negative regulation of natural killer cell activation"/>
    <property type="evidence" value="ECO:0007669"/>
    <property type="project" value="Ensembl"/>
</dbReference>
<evidence type="ECO:0000313" key="5">
    <source>
        <dbReference type="Ensembl" id="ENSTGUP00000029492.1"/>
    </source>
</evidence>
<dbReference type="PANTHER" id="PTHR14098:SF2">
    <property type="entry name" value="CYTOKINE-DEPENDENT HEMATOPOIETIC CELL LINKER"/>
    <property type="match status" value="1"/>
</dbReference>
<dbReference type="CTD" id="116449"/>
<dbReference type="GO" id="GO:0032991">
    <property type="term" value="C:protein-containing complex"/>
    <property type="evidence" value="ECO:0007669"/>
    <property type="project" value="Ensembl"/>
</dbReference>
<organism evidence="5 6">
    <name type="scientific">Taeniopygia guttata</name>
    <name type="common">Zebra finch</name>
    <name type="synonym">Poephila guttata</name>
    <dbReference type="NCBI Taxonomy" id="59729"/>
    <lineage>
        <taxon>Eukaryota</taxon>
        <taxon>Metazoa</taxon>
        <taxon>Chordata</taxon>
        <taxon>Craniata</taxon>
        <taxon>Vertebrata</taxon>
        <taxon>Euteleostomi</taxon>
        <taxon>Archelosauria</taxon>
        <taxon>Archosauria</taxon>
        <taxon>Dinosauria</taxon>
        <taxon>Saurischia</taxon>
        <taxon>Theropoda</taxon>
        <taxon>Coelurosauria</taxon>
        <taxon>Aves</taxon>
        <taxon>Neognathae</taxon>
        <taxon>Neoaves</taxon>
        <taxon>Telluraves</taxon>
        <taxon>Australaves</taxon>
        <taxon>Passeriformes</taxon>
        <taxon>Passeroidea</taxon>
        <taxon>Estrildidae</taxon>
        <taxon>Estrildinae</taxon>
        <taxon>Taeniopygia</taxon>
    </lineage>
</organism>
<dbReference type="SUPFAM" id="SSF55550">
    <property type="entry name" value="SH2 domain"/>
    <property type="match status" value="1"/>
</dbReference>
<dbReference type="GO" id="GO:0002729">
    <property type="term" value="P:positive regulation of natural killer cell cytokine production"/>
    <property type="evidence" value="ECO:0007669"/>
    <property type="project" value="Ensembl"/>
</dbReference>
<feature type="domain" description="SH2" evidence="4">
    <location>
        <begin position="281"/>
        <end position="391"/>
    </location>
</feature>
<evidence type="ECO:0000256" key="1">
    <source>
        <dbReference type="ARBA" id="ARBA00022999"/>
    </source>
</evidence>
<dbReference type="GO" id="GO:0042629">
    <property type="term" value="C:mast cell granule"/>
    <property type="evidence" value="ECO:0007669"/>
    <property type="project" value="Ensembl"/>
</dbReference>
<dbReference type="SMART" id="SM00252">
    <property type="entry name" value="SH2"/>
    <property type="match status" value="1"/>
</dbReference>
<feature type="region of interest" description="Disordered" evidence="3">
    <location>
        <begin position="164"/>
        <end position="196"/>
    </location>
</feature>
<feature type="region of interest" description="Disordered" evidence="3">
    <location>
        <begin position="75"/>
        <end position="100"/>
    </location>
</feature>
<reference evidence="5" key="2">
    <citation type="submission" date="2025-08" db="UniProtKB">
        <authorList>
            <consortium name="Ensembl"/>
        </authorList>
    </citation>
    <scope>IDENTIFICATION</scope>
</reference>
<dbReference type="KEGG" id="tgu:115494919"/>
<evidence type="ECO:0000313" key="6">
    <source>
        <dbReference type="Proteomes" id="UP000007754"/>
    </source>
</evidence>
<dbReference type="Proteomes" id="UP000007754">
    <property type="component" value="Chromosome 4"/>
</dbReference>
<dbReference type="PROSITE" id="PS50001">
    <property type="entry name" value="SH2"/>
    <property type="match status" value="1"/>
</dbReference>
<dbReference type="Gene3D" id="3.30.505.10">
    <property type="entry name" value="SH2 domain"/>
    <property type="match status" value="1"/>
</dbReference>
<dbReference type="InterPro" id="IPR000980">
    <property type="entry name" value="SH2"/>
</dbReference>
<accession>A0A674H3Y2</accession>
<dbReference type="OMA" id="NTGWRKP"/>
<feature type="region of interest" description="Disordered" evidence="3">
    <location>
        <begin position="1"/>
        <end position="28"/>
    </location>
</feature>
<dbReference type="PRINTS" id="PR00401">
    <property type="entry name" value="SH2DOMAIN"/>
</dbReference>
<gene>
    <name evidence="5" type="primary">CLNK</name>
</gene>
<dbReference type="GeneTree" id="ENSGT00940000161846"/>
<dbReference type="GO" id="GO:0044877">
    <property type="term" value="F:protein-containing complex binding"/>
    <property type="evidence" value="ECO:0007669"/>
    <property type="project" value="Ensembl"/>
</dbReference>
<dbReference type="InParanoid" id="A0A674H3Y2"/>
<feature type="compositionally biased region" description="Polar residues" evidence="3">
    <location>
        <begin position="184"/>
        <end position="196"/>
    </location>
</feature>
<dbReference type="GO" id="GO:0007169">
    <property type="term" value="P:cell surface receptor protein tyrosine kinase signaling pathway"/>
    <property type="evidence" value="ECO:0007669"/>
    <property type="project" value="Ensembl"/>
</dbReference>
<dbReference type="PANTHER" id="PTHR14098">
    <property type="entry name" value="SH2 DOMAIN CONTAINING PROTEIN"/>
    <property type="match status" value="1"/>
</dbReference>
<dbReference type="Pfam" id="PF00017">
    <property type="entry name" value="SH2"/>
    <property type="match status" value="1"/>
</dbReference>
<proteinExistence type="predicted"/>
<name>A0A674H3Y2_TAEGU</name>
<feature type="compositionally biased region" description="Polar residues" evidence="3">
    <location>
        <begin position="86"/>
        <end position="100"/>
    </location>
</feature>
<dbReference type="FunFam" id="3.30.505.10:FF:000016">
    <property type="entry name" value="B-cell linker protein isoform 2"/>
    <property type="match status" value="1"/>
</dbReference>
<reference evidence="5" key="3">
    <citation type="submission" date="2025-09" db="UniProtKB">
        <authorList>
            <consortium name="Ensembl"/>
        </authorList>
    </citation>
    <scope>IDENTIFICATION</scope>
</reference>
<dbReference type="InterPro" id="IPR051751">
    <property type="entry name" value="Immunoreceptor_sig_adapters"/>
</dbReference>
<evidence type="ECO:0000259" key="4">
    <source>
        <dbReference type="PROSITE" id="PS50001"/>
    </source>
</evidence>
<protein>
    <submittedName>
        <fullName evidence="5">Cytokine dependent hematopoietic cell linker</fullName>
    </submittedName>
</protein>